<evidence type="ECO:0000256" key="4">
    <source>
        <dbReference type="ARBA" id="ARBA00022692"/>
    </source>
</evidence>
<evidence type="ECO:0000256" key="8">
    <source>
        <dbReference type="RuleBase" id="RU003357"/>
    </source>
</evidence>
<dbReference type="eggNOG" id="COG4771">
    <property type="taxonomic scope" value="Bacteria"/>
</dbReference>
<keyword evidence="2" id="KW-0813">Transport</keyword>
<dbReference type="GeneID" id="73802187"/>
<keyword evidence="5 8" id="KW-0798">TonB box</keyword>
<dbReference type="InterPro" id="IPR039426">
    <property type="entry name" value="TonB-dep_rcpt-like"/>
</dbReference>
<evidence type="ECO:0000256" key="1">
    <source>
        <dbReference type="ARBA" id="ARBA00004571"/>
    </source>
</evidence>
<evidence type="ECO:0000313" key="11">
    <source>
        <dbReference type="EMBL" id="EDS03332.1"/>
    </source>
</evidence>
<dbReference type="Proteomes" id="UP000005819">
    <property type="component" value="Unassembled WGS sequence"/>
</dbReference>
<dbReference type="Pfam" id="PF07715">
    <property type="entry name" value="Plug"/>
    <property type="match status" value="1"/>
</dbReference>
<dbReference type="OrthoDB" id="9804995at2"/>
<feature type="domain" description="TonB-dependent receptor-like beta-barrel" evidence="9">
    <location>
        <begin position="342"/>
        <end position="727"/>
    </location>
</feature>
<dbReference type="InterPro" id="IPR008969">
    <property type="entry name" value="CarboxyPept-like_regulatory"/>
</dbReference>
<keyword evidence="11" id="KW-0675">Receptor</keyword>
<protein>
    <submittedName>
        <fullName evidence="11">TonB-dependent receptor</fullName>
    </submittedName>
</protein>
<dbReference type="SUPFAM" id="SSF49464">
    <property type="entry name" value="Carboxypeptidase regulatory domain-like"/>
    <property type="match status" value="1"/>
</dbReference>
<evidence type="ECO:0000256" key="5">
    <source>
        <dbReference type="ARBA" id="ARBA00023077"/>
    </source>
</evidence>
<dbReference type="InterPro" id="IPR012910">
    <property type="entry name" value="Plug_dom"/>
</dbReference>
<keyword evidence="6 8" id="KW-0472">Membrane</keyword>
<organism evidence="11 12">
    <name type="scientific">Alistipes putredinis DSM 17216</name>
    <dbReference type="NCBI Taxonomy" id="445970"/>
    <lineage>
        <taxon>Bacteria</taxon>
        <taxon>Pseudomonadati</taxon>
        <taxon>Bacteroidota</taxon>
        <taxon>Bacteroidia</taxon>
        <taxon>Bacteroidales</taxon>
        <taxon>Rikenellaceae</taxon>
        <taxon>Alistipes</taxon>
    </lineage>
</organism>
<evidence type="ECO:0000313" key="12">
    <source>
        <dbReference type="Proteomes" id="UP000005819"/>
    </source>
</evidence>
<name>B0MWK9_9BACT</name>
<comment type="subcellular location">
    <subcellularLocation>
        <location evidence="1">Cell outer membrane</location>
        <topology evidence="1">Multi-pass membrane protein</topology>
    </subcellularLocation>
</comment>
<sequence length="793" mass="89266">MRKNLLAAIVLLVLYIPSVWAAAGYPVRGRVIDRLSREPVAYAAVTITGQPGKGAMTDSLGRFEILQVKPGIYSLTASFIGYRTVVTPEYQVSARTPFIEIEMEEEPEHLNEVVVRPSPFRRTIESPVSMQVIGMREIEKSPGSNRDVSRIVRSYPGVSFSPIGYRNDLIVRGGGPSENRFFMDGIEIPNINHFATQGATGGPVSIVNSDLVREINFYTGSFPADRAGALSSVLDFRLRDGDLERQTFKATLGASEVSLSGSGHVGKKTTYLFSVRQSYLQFLFKLLGLPFLPNYIDGQLKVKTRFSERDELTFLGLVGIDNMKLNLDEKGEENEYLLSYLPRIQQETFTVGAVYRHYAGRHVQSVALSHNYLNNRNTKYRNNDESTPDNLTLRLRGVEQKTTLRFENRSYLGRWTLREGAELNYSTYHNKTLQRTYQQEAELLDYRTYLGIVGWGFFVGADYASADKRLTVSMGVRADGCDYSAEMERFWKQLSPRVSASYALSDSWSVSGSAGLFYQLPPYTALGYKDNTGELVNRGLEYMRVLQSAVGVNWRLRDRLVVSLEGFYKYYTNIPLSVADDVPLTCKGNDYGTSGDELLVSSAQGRAYGLELMVRWQLPDRFNLVGALTVFSSEYRSRHDAKYIPSAWDNRFVANISGTYDFSRGWSVGAKLSAIGGTPYTPYDVEKSSLVEAWNASGRPYYDYSKYNTGRLDAFAQLDVRVDKVFYFRKCMLGIYVDLQNVTFSKLRQPDVLMSTGVIENPSAPPSEQRYKMKYIRQASGTLVPTLGVTVEF</sequence>
<evidence type="ECO:0000256" key="6">
    <source>
        <dbReference type="ARBA" id="ARBA00023136"/>
    </source>
</evidence>
<comment type="caution">
    <text evidence="11">The sequence shown here is derived from an EMBL/GenBank/DDBJ whole genome shotgun (WGS) entry which is preliminary data.</text>
</comment>
<dbReference type="InterPro" id="IPR037066">
    <property type="entry name" value="Plug_dom_sf"/>
</dbReference>
<dbReference type="HOGENOM" id="CLU_016599_1_1_10"/>
<accession>B0MWK9</accession>
<dbReference type="GO" id="GO:0044718">
    <property type="term" value="P:siderophore transmembrane transport"/>
    <property type="evidence" value="ECO:0007669"/>
    <property type="project" value="TreeGrafter"/>
</dbReference>
<evidence type="ECO:0000256" key="7">
    <source>
        <dbReference type="ARBA" id="ARBA00023237"/>
    </source>
</evidence>
<proteinExistence type="inferred from homology"/>
<keyword evidence="4" id="KW-0812">Transmembrane</keyword>
<gene>
    <name evidence="11" type="ORF">ALIPUT_01543</name>
</gene>
<evidence type="ECO:0000256" key="2">
    <source>
        <dbReference type="ARBA" id="ARBA00022448"/>
    </source>
</evidence>
<dbReference type="AlphaFoldDB" id="B0MWK9"/>
<feature type="domain" description="TonB-dependent receptor plug" evidence="10">
    <location>
        <begin position="124"/>
        <end position="224"/>
    </location>
</feature>
<evidence type="ECO:0000256" key="3">
    <source>
        <dbReference type="ARBA" id="ARBA00022452"/>
    </source>
</evidence>
<dbReference type="SUPFAM" id="SSF56935">
    <property type="entry name" value="Porins"/>
    <property type="match status" value="1"/>
</dbReference>
<dbReference type="RefSeq" id="WP_004327565.1">
    <property type="nucleotide sequence ID" value="NZ_DS499577.1"/>
</dbReference>
<evidence type="ECO:0000259" key="9">
    <source>
        <dbReference type="Pfam" id="PF00593"/>
    </source>
</evidence>
<reference evidence="11" key="1">
    <citation type="submission" date="2007-10" db="EMBL/GenBank/DDBJ databases">
        <authorList>
            <person name="Fulton L."/>
            <person name="Clifton S."/>
            <person name="Fulton B."/>
            <person name="Xu J."/>
            <person name="Minx P."/>
            <person name="Pepin K.H."/>
            <person name="Johnson M."/>
            <person name="Thiruvilangam P."/>
            <person name="Bhonagiri V."/>
            <person name="Nash W.E."/>
            <person name="Mardis E.R."/>
            <person name="Wilson R.K."/>
        </authorList>
    </citation>
    <scope>NUCLEOTIDE SEQUENCE [LARGE SCALE GENOMIC DNA]</scope>
    <source>
        <strain evidence="11">DSM 17216</strain>
    </source>
</reference>
<keyword evidence="12" id="KW-1185">Reference proteome</keyword>
<dbReference type="Gene3D" id="2.170.130.10">
    <property type="entry name" value="TonB-dependent receptor, plug domain"/>
    <property type="match status" value="1"/>
</dbReference>
<comment type="similarity">
    <text evidence="8">Belongs to the TonB-dependent receptor family.</text>
</comment>
<keyword evidence="3" id="KW-1134">Transmembrane beta strand</keyword>
<dbReference type="Gene3D" id="2.40.170.20">
    <property type="entry name" value="TonB-dependent receptor, beta-barrel domain"/>
    <property type="match status" value="1"/>
</dbReference>
<dbReference type="GO" id="GO:0015344">
    <property type="term" value="F:siderophore uptake transmembrane transporter activity"/>
    <property type="evidence" value="ECO:0007669"/>
    <property type="project" value="TreeGrafter"/>
</dbReference>
<dbReference type="EMBL" id="ABFK02000019">
    <property type="protein sequence ID" value="EDS03332.1"/>
    <property type="molecule type" value="Genomic_DNA"/>
</dbReference>
<dbReference type="InterPro" id="IPR036942">
    <property type="entry name" value="Beta-barrel_TonB_sf"/>
</dbReference>
<dbReference type="PANTHER" id="PTHR30069:SF57">
    <property type="entry name" value="TONB-DEPENDENT RECEPTOR"/>
    <property type="match status" value="1"/>
</dbReference>
<reference evidence="11" key="2">
    <citation type="submission" date="2013-09" db="EMBL/GenBank/DDBJ databases">
        <title>Draft genome sequence of Alistipes putredinis (DSM 17216).</title>
        <authorList>
            <person name="Sudarsanam P."/>
            <person name="Ley R."/>
            <person name="Guruge J."/>
            <person name="Turnbaugh P.J."/>
            <person name="Mahowald M."/>
            <person name="Liep D."/>
            <person name="Gordon J."/>
        </authorList>
    </citation>
    <scope>NUCLEOTIDE SEQUENCE</scope>
    <source>
        <strain evidence="11">DSM 17216</strain>
    </source>
</reference>
<dbReference type="Pfam" id="PF13715">
    <property type="entry name" value="CarbopepD_reg_2"/>
    <property type="match status" value="1"/>
</dbReference>
<dbReference type="Gene3D" id="2.60.40.1120">
    <property type="entry name" value="Carboxypeptidase-like, regulatory domain"/>
    <property type="match status" value="1"/>
</dbReference>
<dbReference type="PANTHER" id="PTHR30069">
    <property type="entry name" value="TONB-DEPENDENT OUTER MEMBRANE RECEPTOR"/>
    <property type="match status" value="1"/>
</dbReference>
<dbReference type="InterPro" id="IPR000531">
    <property type="entry name" value="Beta-barrel_TonB"/>
</dbReference>
<dbReference type="Pfam" id="PF00593">
    <property type="entry name" value="TonB_dep_Rec_b-barrel"/>
    <property type="match status" value="1"/>
</dbReference>
<dbReference type="GO" id="GO:0009279">
    <property type="term" value="C:cell outer membrane"/>
    <property type="evidence" value="ECO:0007669"/>
    <property type="project" value="UniProtKB-SubCell"/>
</dbReference>
<evidence type="ECO:0000259" key="10">
    <source>
        <dbReference type="Pfam" id="PF07715"/>
    </source>
</evidence>
<keyword evidence="7" id="KW-0998">Cell outer membrane</keyword>